<keyword evidence="2" id="KW-1185">Reference proteome</keyword>
<dbReference type="EMBL" id="BKCP01006183">
    <property type="protein sequence ID" value="GER41658.1"/>
    <property type="molecule type" value="Genomic_DNA"/>
</dbReference>
<dbReference type="GO" id="GO:1990904">
    <property type="term" value="C:ribonucleoprotein complex"/>
    <property type="evidence" value="ECO:0007669"/>
    <property type="project" value="UniProtKB-KW"/>
</dbReference>
<gene>
    <name evidence="1" type="ORF">STAS_18384</name>
</gene>
<sequence>MVSEQQGLAGREILGLEPLGHGKPALGLDKPDPTIVALDIGPARFGPPEPAARGRVLIEPREHWLLDLQRAQPLERGSLQIVHAPQVVELHGQAHAPGLKDRVWARDIARPDRRQLHVVDKALFLHGMRVII</sequence>
<organism evidence="1 2">
    <name type="scientific">Striga asiatica</name>
    <name type="common">Asiatic witchweed</name>
    <name type="synonym">Buchnera asiatica</name>
    <dbReference type="NCBI Taxonomy" id="4170"/>
    <lineage>
        <taxon>Eukaryota</taxon>
        <taxon>Viridiplantae</taxon>
        <taxon>Streptophyta</taxon>
        <taxon>Embryophyta</taxon>
        <taxon>Tracheophyta</taxon>
        <taxon>Spermatophyta</taxon>
        <taxon>Magnoliopsida</taxon>
        <taxon>eudicotyledons</taxon>
        <taxon>Gunneridae</taxon>
        <taxon>Pentapetalae</taxon>
        <taxon>asterids</taxon>
        <taxon>lamiids</taxon>
        <taxon>Lamiales</taxon>
        <taxon>Orobanchaceae</taxon>
        <taxon>Buchnereae</taxon>
        <taxon>Striga</taxon>
    </lineage>
</organism>
<comment type="caution">
    <text evidence="1">The sequence shown here is derived from an EMBL/GenBank/DDBJ whole genome shotgun (WGS) entry which is preliminary data.</text>
</comment>
<keyword evidence="1" id="KW-0687">Ribonucleoprotein</keyword>
<dbReference type="AlphaFoldDB" id="A0A5A7Q9L5"/>
<accession>A0A5A7Q9L5</accession>
<proteinExistence type="predicted"/>
<dbReference type="Proteomes" id="UP000325081">
    <property type="component" value="Unassembled WGS sequence"/>
</dbReference>
<evidence type="ECO:0000313" key="2">
    <source>
        <dbReference type="Proteomes" id="UP000325081"/>
    </source>
</evidence>
<evidence type="ECO:0000313" key="1">
    <source>
        <dbReference type="EMBL" id="GER41658.1"/>
    </source>
</evidence>
<protein>
    <submittedName>
        <fullName evidence="1">H/ACA ribonucleoprotein complex subunit 3-like protein</fullName>
    </submittedName>
</protein>
<reference evidence="2" key="1">
    <citation type="journal article" date="2019" name="Curr. Biol.">
        <title>Genome Sequence of Striga asiatica Provides Insight into the Evolution of Plant Parasitism.</title>
        <authorList>
            <person name="Yoshida S."/>
            <person name="Kim S."/>
            <person name="Wafula E.K."/>
            <person name="Tanskanen J."/>
            <person name="Kim Y.M."/>
            <person name="Honaas L."/>
            <person name="Yang Z."/>
            <person name="Spallek T."/>
            <person name="Conn C.E."/>
            <person name="Ichihashi Y."/>
            <person name="Cheong K."/>
            <person name="Cui S."/>
            <person name="Der J.P."/>
            <person name="Gundlach H."/>
            <person name="Jiao Y."/>
            <person name="Hori C."/>
            <person name="Ishida J.K."/>
            <person name="Kasahara H."/>
            <person name="Kiba T."/>
            <person name="Kim M.S."/>
            <person name="Koo N."/>
            <person name="Laohavisit A."/>
            <person name="Lee Y.H."/>
            <person name="Lumba S."/>
            <person name="McCourt P."/>
            <person name="Mortimer J.C."/>
            <person name="Mutuku J.M."/>
            <person name="Nomura T."/>
            <person name="Sasaki-Sekimoto Y."/>
            <person name="Seto Y."/>
            <person name="Wang Y."/>
            <person name="Wakatake T."/>
            <person name="Sakakibara H."/>
            <person name="Demura T."/>
            <person name="Yamaguchi S."/>
            <person name="Yoneyama K."/>
            <person name="Manabe R.I."/>
            <person name="Nelson D.C."/>
            <person name="Schulman A.H."/>
            <person name="Timko M.P."/>
            <person name="dePamphilis C.W."/>
            <person name="Choi D."/>
            <person name="Shirasu K."/>
        </authorList>
    </citation>
    <scope>NUCLEOTIDE SEQUENCE [LARGE SCALE GENOMIC DNA]</scope>
    <source>
        <strain evidence="2">cv. UVA1</strain>
    </source>
</reference>
<name>A0A5A7Q9L5_STRAF</name>